<keyword evidence="13" id="KW-1185">Reference proteome</keyword>
<dbReference type="EMBL" id="CP090978">
    <property type="protein sequence ID" value="UJF35344.1"/>
    <property type="molecule type" value="Genomic_DNA"/>
</dbReference>
<sequence>MKFRYSFQQIVDLKNSERTHAEWILSEALGELRNEETSLHALFEQKDALQQQIVSASDQCVTISEMLLLQNYLNHIDQQILRKHQDVARAQKLVENKQEKLTERMLDEKVWNKAREKAFHQFQSFVAKKEQEALDEMATNRFKRLSY</sequence>
<protein>
    <recommendedName>
        <fullName evidence="3">Flagellar FliJ protein</fullName>
    </recommendedName>
</protein>
<keyword evidence="11" id="KW-0175">Coiled coil</keyword>
<evidence type="ECO:0000256" key="7">
    <source>
        <dbReference type="ARBA" id="ARBA00022795"/>
    </source>
</evidence>
<dbReference type="Pfam" id="PF02050">
    <property type="entry name" value="FliJ"/>
    <property type="match status" value="1"/>
</dbReference>
<evidence type="ECO:0000256" key="8">
    <source>
        <dbReference type="ARBA" id="ARBA00022927"/>
    </source>
</evidence>
<accession>A0ABY3SNQ5</accession>
<comment type="similarity">
    <text evidence="2">Belongs to the FliJ family.</text>
</comment>
<evidence type="ECO:0000313" key="13">
    <source>
        <dbReference type="Proteomes" id="UP001649230"/>
    </source>
</evidence>
<dbReference type="RefSeq" id="WP_235121911.1">
    <property type="nucleotide sequence ID" value="NZ_CP090978.1"/>
</dbReference>
<evidence type="ECO:0000256" key="1">
    <source>
        <dbReference type="ARBA" id="ARBA00004413"/>
    </source>
</evidence>
<feature type="coiled-coil region" evidence="11">
    <location>
        <begin position="32"/>
        <end position="59"/>
    </location>
</feature>
<reference evidence="12 13" key="1">
    <citation type="journal article" date="2024" name="Int. J. Syst. Evol. Microbiol.">
        <title>Paenibacillus hexagrammi sp. nov., a novel bacterium isolated from the gut content of Hexagrammos agrammus.</title>
        <authorList>
            <person name="Jung H.K."/>
            <person name="Kim D.G."/>
            <person name="Zin H."/>
            <person name="Park J."/>
            <person name="Jung H."/>
            <person name="Kim Y.O."/>
            <person name="Kong H.J."/>
            <person name="Kim J.W."/>
            <person name="Kim Y.S."/>
        </authorList>
    </citation>
    <scope>NUCLEOTIDE SEQUENCE [LARGE SCALE GENOMIC DNA]</scope>
    <source>
        <strain evidence="12 13">YPD9-1</strain>
    </source>
</reference>
<dbReference type="InterPro" id="IPR012823">
    <property type="entry name" value="Flagell_FliJ"/>
</dbReference>
<keyword evidence="4" id="KW-0813">Transport</keyword>
<dbReference type="Gene3D" id="1.10.287.1700">
    <property type="match status" value="1"/>
</dbReference>
<keyword evidence="12" id="KW-0282">Flagellum</keyword>
<evidence type="ECO:0000256" key="6">
    <source>
        <dbReference type="ARBA" id="ARBA00022500"/>
    </source>
</evidence>
<evidence type="ECO:0000313" key="12">
    <source>
        <dbReference type="EMBL" id="UJF35344.1"/>
    </source>
</evidence>
<name>A0ABY3SNQ5_9BACL</name>
<dbReference type="InterPro" id="IPR053716">
    <property type="entry name" value="Flag_assembly_chemotaxis_eff"/>
</dbReference>
<organism evidence="12 13">
    <name type="scientific">Paenibacillus hexagrammi</name>
    <dbReference type="NCBI Taxonomy" id="2908839"/>
    <lineage>
        <taxon>Bacteria</taxon>
        <taxon>Bacillati</taxon>
        <taxon>Bacillota</taxon>
        <taxon>Bacilli</taxon>
        <taxon>Bacillales</taxon>
        <taxon>Paenibacillaceae</taxon>
        <taxon>Paenibacillus</taxon>
    </lineage>
</organism>
<evidence type="ECO:0000256" key="4">
    <source>
        <dbReference type="ARBA" id="ARBA00022448"/>
    </source>
</evidence>
<keyword evidence="12" id="KW-0969">Cilium</keyword>
<keyword evidence="6" id="KW-0145">Chemotaxis</keyword>
<keyword evidence="12" id="KW-0966">Cell projection</keyword>
<evidence type="ECO:0000256" key="3">
    <source>
        <dbReference type="ARBA" id="ARBA00020392"/>
    </source>
</evidence>
<comment type="subcellular location">
    <subcellularLocation>
        <location evidence="1">Cell membrane</location>
        <topology evidence="1">Peripheral membrane protein</topology>
        <orientation evidence="1">Cytoplasmic side</orientation>
    </subcellularLocation>
</comment>
<proteinExistence type="inferred from homology"/>
<evidence type="ECO:0000256" key="9">
    <source>
        <dbReference type="ARBA" id="ARBA00023136"/>
    </source>
</evidence>
<keyword evidence="10" id="KW-1006">Bacterial flagellum protein export</keyword>
<keyword evidence="8" id="KW-0653">Protein transport</keyword>
<evidence type="ECO:0000256" key="5">
    <source>
        <dbReference type="ARBA" id="ARBA00022475"/>
    </source>
</evidence>
<evidence type="ECO:0000256" key="11">
    <source>
        <dbReference type="SAM" id="Coils"/>
    </source>
</evidence>
<evidence type="ECO:0000256" key="10">
    <source>
        <dbReference type="ARBA" id="ARBA00023225"/>
    </source>
</evidence>
<dbReference type="NCBIfam" id="TIGR02473">
    <property type="entry name" value="flagell_FliJ"/>
    <property type="match status" value="1"/>
</dbReference>
<keyword evidence="9" id="KW-0472">Membrane</keyword>
<evidence type="ECO:0000256" key="2">
    <source>
        <dbReference type="ARBA" id="ARBA00010004"/>
    </source>
</evidence>
<keyword evidence="7" id="KW-1005">Bacterial flagellum biogenesis</keyword>
<dbReference type="Proteomes" id="UP001649230">
    <property type="component" value="Chromosome"/>
</dbReference>
<keyword evidence="5" id="KW-1003">Cell membrane</keyword>
<gene>
    <name evidence="12" type="primary">fliJ</name>
    <name evidence="12" type="ORF">L0M14_09675</name>
</gene>